<feature type="domain" description="Protein OrfX2/OrfX3/P47" evidence="3">
    <location>
        <begin position="42"/>
        <end position="297"/>
    </location>
</feature>
<gene>
    <name evidence="4" type="ORF">RICGR_0718</name>
</gene>
<dbReference type="EMBL" id="AAQJ02000001">
    <property type="protein sequence ID" value="EDP46936.1"/>
    <property type="molecule type" value="Genomic_DNA"/>
</dbReference>
<organism evidence="4 5">
    <name type="scientific">Rickettsiella grylli</name>
    <dbReference type="NCBI Taxonomy" id="59196"/>
    <lineage>
        <taxon>Bacteria</taxon>
        <taxon>Pseudomonadati</taxon>
        <taxon>Pseudomonadota</taxon>
        <taxon>Gammaproteobacteria</taxon>
        <taxon>Legionellales</taxon>
        <taxon>Coxiellaceae</taxon>
        <taxon>Rickettsiella</taxon>
    </lineage>
</organism>
<protein>
    <recommendedName>
        <fullName evidence="3">Protein OrfX2/OrfX3/P47 domain-containing protein</fullName>
    </recommendedName>
</protein>
<evidence type="ECO:0000256" key="1">
    <source>
        <dbReference type="ARBA" id="ARBA00023026"/>
    </source>
</evidence>
<evidence type="ECO:0000259" key="3">
    <source>
        <dbReference type="Pfam" id="PF06597"/>
    </source>
</evidence>
<dbReference type="RefSeq" id="WP_006035900.1">
    <property type="nucleotide sequence ID" value="NZ_AAQJ02000001.1"/>
</dbReference>
<evidence type="ECO:0000256" key="2">
    <source>
        <dbReference type="ARBA" id="ARBA00035010"/>
    </source>
</evidence>
<reference evidence="4" key="1">
    <citation type="submission" date="2006-04" db="EMBL/GenBank/DDBJ databases">
        <authorList>
            <person name="Seshadri R."/>
            <person name="Federici B.A."/>
        </authorList>
    </citation>
    <scope>NUCLEOTIDE SEQUENCE [LARGE SCALE GENOMIC DNA]</scope>
</reference>
<comment type="caution">
    <text evidence="4">The sequence shown here is derived from an EMBL/GenBank/DDBJ whole genome shotgun (WGS) entry which is preliminary data.</text>
</comment>
<evidence type="ECO:0000313" key="5">
    <source>
        <dbReference type="Proteomes" id="UP000054075"/>
    </source>
</evidence>
<keyword evidence="5" id="KW-1185">Reference proteome</keyword>
<proteinExistence type="inferred from homology"/>
<dbReference type="Pfam" id="PF06597">
    <property type="entry name" value="Clostridium_P47"/>
    <property type="match status" value="1"/>
</dbReference>
<dbReference type="OrthoDB" id="6513498at2"/>
<comment type="similarity">
    <text evidence="2">Belongs to the TULIP P47 family.</text>
</comment>
<dbReference type="Proteomes" id="UP000054075">
    <property type="component" value="Unassembled WGS sequence"/>
</dbReference>
<accession>A8PMG3</accession>
<name>A8PMG3_9COXI</name>
<reference evidence="4" key="2">
    <citation type="submission" date="2007-10" db="EMBL/GenBank/DDBJ databases">
        <authorList>
            <person name="Myers G.S."/>
        </authorList>
    </citation>
    <scope>NUCLEOTIDE SEQUENCE [LARGE SCALE GENOMIC DNA]</scope>
</reference>
<evidence type="ECO:0000313" key="4">
    <source>
        <dbReference type="EMBL" id="EDP46936.1"/>
    </source>
</evidence>
<dbReference type="AlphaFoldDB" id="A8PMG3"/>
<sequence length="428" mass="47997">MDMYNWDIVCATSCEAVNCELEQSRNLMISDFSYRHDSGDYITGVFGNWQIVPGGSSQRINFITPIKKGKLSTTIAGKKIDIIVDGICPKLEIELTFVGTDINTETQLRFNCKNVITKRSLLRSGEGNIVILEDDINDLFPSNEKFSSAIFSQRMAEMIVDNQEKLKFVFSYLVNLPSGSEISWMKPCIIQYSYNESINGKLGSLGILAILEINKKPPKIADLQLQFDPFLIAEGSSVGFAIAKWAFVERVILPGLPGLFKGSSISNFKINEMHTIGNNGLIPLEKVSTGYRPYFDNATIKILDNKIVIINTTGRCDVVKKSSYVTFSLSGIYSVYLHQDNNIPTVRLSYTSKPSLLVDSHVDPSVWIFWILGGFTVHAIIQGIEGQMRSRAWDFEGHSLKFDIFPIEMNNKTTYKKCGLAENFYMNG</sequence>
<keyword evidence="1" id="KW-0843">Virulence</keyword>
<dbReference type="InterPro" id="IPR010567">
    <property type="entry name" value="OrfX2/OrfX3/P47"/>
</dbReference>
<dbReference type="eggNOG" id="ENOG5033586">
    <property type="taxonomic scope" value="Bacteria"/>
</dbReference>
<dbReference type="STRING" id="59196.RICGR_0718"/>